<name>A0ACC1QK57_9HYPO</name>
<reference evidence="1" key="1">
    <citation type="submission" date="2022-07" db="EMBL/GenBank/DDBJ databases">
        <title>Genome Sequence of Lecanicillium saksenae.</title>
        <authorList>
            <person name="Buettner E."/>
        </authorList>
    </citation>
    <scope>NUCLEOTIDE SEQUENCE</scope>
    <source>
        <strain evidence="1">VT-O1</strain>
    </source>
</reference>
<gene>
    <name evidence="1" type="ORF">NLG97_g8688</name>
</gene>
<organism evidence="1 2">
    <name type="scientific">Lecanicillium saksenae</name>
    <dbReference type="NCBI Taxonomy" id="468837"/>
    <lineage>
        <taxon>Eukaryota</taxon>
        <taxon>Fungi</taxon>
        <taxon>Dikarya</taxon>
        <taxon>Ascomycota</taxon>
        <taxon>Pezizomycotina</taxon>
        <taxon>Sordariomycetes</taxon>
        <taxon>Hypocreomycetidae</taxon>
        <taxon>Hypocreales</taxon>
        <taxon>Cordycipitaceae</taxon>
        <taxon>Lecanicillium</taxon>
    </lineage>
</organism>
<accession>A0ACC1QK57</accession>
<comment type="caution">
    <text evidence="1">The sequence shown here is derived from an EMBL/GenBank/DDBJ whole genome shotgun (WGS) entry which is preliminary data.</text>
</comment>
<dbReference type="EMBL" id="JANAKD010001588">
    <property type="protein sequence ID" value="KAJ3478015.1"/>
    <property type="molecule type" value="Genomic_DNA"/>
</dbReference>
<evidence type="ECO:0000313" key="2">
    <source>
        <dbReference type="Proteomes" id="UP001148737"/>
    </source>
</evidence>
<proteinExistence type="predicted"/>
<sequence>MSGFMETLCKSTLLIFLAARFFIGSSITPVVSVPSDFFDVLDFLDFLDFMGSSNVGDVLALLDFLVVFVVVFLGGFSTDFFAFFGLVVGVASFEPVESPASLVDAFAFLVGVFASGAADFLLSGLGAWFRLPGSRPISGFFFGLGVSEPRGLHARPWQQAETRWCTGHAVGIEKKSPRGHGTRKWTRTFVRP</sequence>
<protein>
    <submittedName>
        <fullName evidence="1">Uncharacterized protein</fullName>
    </submittedName>
</protein>
<dbReference type="Proteomes" id="UP001148737">
    <property type="component" value="Unassembled WGS sequence"/>
</dbReference>
<evidence type="ECO:0000313" key="1">
    <source>
        <dbReference type="EMBL" id="KAJ3478015.1"/>
    </source>
</evidence>
<keyword evidence="2" id="KW-1185">Reference proteome</keyword>